<reference evidence="5 6" key="1">
    <citation type="journal article" date="2020" name="ISME J.">
        <title>Comparative genomics reveals insights into cyanobacterial evolution and habitat adaptation.</title>
        <authorList>
            <person name="Chen M.Y."/>
            <person name="Teng W.K."/>
            <person name="Zhao L."/>
            <person name="Hu C.X."/>
            <person name="Zhou Y.K."/>
            <person name="Han B.P."/>
            <person name="Song L.R."/>
            <person name="Shu W.S."/>
        </authorList>
    </citation>
    <scope>NUCLEOTIDE SEQUENCE [LARGE SCALE GENOMIC DNA]</scope>
    <source>
        <strain evidence="5 6">FACHB-159</strain>
    </source>
</reference>
<feature type="transmembrane region" description="Helical" evidence="4">
    <location>
        <begin position="52"/>
        <end position="73"/>
    </location>
</feature>
<evidence type="ECO:0000256" key="2">
    <source>
        <dbReference type="ARBA" id="ARBA00022989"/>
    </source>
</evidence>
<evidence type="ECO:0000313" key="6">
    <source>
        <dbReference type="Proteomes" id="UP000637383"/>
    </source>
</evidence>
<feature type="transmembrane region" description="Helical" evidence="4">
    <location>
        <begin position="93"/>
        <end position="117"/>
    </location>
</feature>
<keyword evidence="6" id="KW-1185">Reference proteome</keyword>
<feature type="transmembrane region" description="Helical" evidence="4">
    <location>
        <begin position="320"/>
        <end position="344"/>
    </location>
</feature>
<feature type="transmembrane region" description="Helical" evidence="4">
    <location>
        <begin position="278"/>
        <end position="300"/>
    </location>
</feature>
<evidence type="ECO:0000256" key="3">
    <source>
        <dbReference type="ARBA" id="ARBA00023136"/>
    </source>
</evidence>
<evidence type="ECO:0000256" key="1">
    <source>
        <dbReference type="ARBA" id="ARBA00022692"/>
    </source>
</evidence>
<dbReference type="Pfam" id="PF04610">
    <property type="entry name" value="TrbL"/>
    <property type="match status" value="1"/>
</dbReference>
<dbReference type="EMBL" id="JACJTU010000031">
    <property type="protein sequence ID" value="MBD2737383.1"/>
    <property type="molecule type" value="Genomic_DNA"/>
</dbReference>
<dbReference type="InterPro" id="IPR007688">
    <property type="entry name" value="Conjugal_tfr_TrbL/VirB6"/>
</dbReference>
<protein>
    <submittedName>
        <fullName evidence="5">Uncharacterized protein</fullName>
    </submittedName>
</protein>
<sequence length="350" mass="38242">MVINATSFLYFLAATGDTNAEDIVEGAINGSRMVVSSFSQDWQDLVNGQSEIYKAVVAVSALCGVLFVSFWSISWYSRLTQEGFSNEVLNEMVYPLLVCLMLTVNNGQLLAVTSLMFRNTAINLNDKVLSITRDGITLRDAIRTTNMDQAFALSVQAQMQECLKKPTSGQDEQGNSINPQEICKQEKIKQVKEQAQEYKEKYGLSSYSNSWNPFDLAGQTINSMVQALSWIIFSGLQAAFQYVVQVSFLLNAYVAPIFLVLSLFPFGGKPIYAWVSGWLALTLVLMSHSIVCGIAASSIVNADSNNPLFLQLVEAILSPILALAMGAGGGMAAFSCFSSSARLISGRVFR</sequence>
<organism evidence="5 6">
    <name type="scientific">Nostoc paludosum FACHB-159</name>
    <dbReference type="NCBI Taxonomy" id="2692908"/>
    <lineage>
        <taxon>Bacteria</taxon>
        <taxon>Bacillati</taxon>
        <taxon>Cyanobacteriota</taxon>
        <taxon>Cyanophyceae</taxon>
        <taxon>Nostocales</taxon>
        <taxon>Nostocaceae</taxon>
        <taxon>Nostoc</taxon>
    </lineage>
</organism>
<keyword evidence="3 4" id="KW-0472">Membrane</keyword>
<dbReference type="RefSeq" id="WP_190957970.1">
    <property type="nucleotide sequence ID" value="NZ_JACJTU010000031.1"/>
</dbReference>
<proteinExistence type="predicted"/>
<evidence type="ECO:0000313" key="5">
    <source>
        <dbReference type="EMBL" id="MBD2737383.1"/>
    </source>
</evidence>
<keyword evidence="1 4" id="KW-0812">Transmembrane</keyword>
<keyword evidence="2 4" id="KW-1133">Transmembrane helix</keyword>
<comment type="caution">
    <text evidence="5">The sequence shown here is derived from an EMBL/GenBank/DDBJ whole genome shotgun (WGS) entry which is preliminary data.</text>
</comment>
<feature type="transmembrane region" description="Helical" evidence="4">
    <location>
        <begin position="250"/>
        <end position="266"/>
    </location>
</feature>
<evidence type="ECO:0000256" key="4">
    <source>
        <dbReference type="SAM" id="Phobius"/>
    </source>
</evidence>
<accession>A0ABR8KCX2</accession>
<gene>
    <name evidence="5" type="ORF">H6H03_26440</name>
</gene>
<name>A0ABR8KCX2_9NOSO</name>
<dbReference type="Proteomes" id="UP000637383">
    <property type="component" value="Unassembled WGS sequence"/>
</dbReference>